<keyword evidence="1" id="KW-0175">Coiled coil</keyword>
<reference evidence="2 3" key="1">
    <citation type="submission" date="2013-03" db="EMBL/GenBank/DDBJ databases">
        <title>The Genome Sequence of Exophiala aquamarina CBS 119918.</title>
        <authorList>
            <consortium name="The Broad Institute Genomics Platform"/>
            <person name="Cuomo C."/>
            <person name="de Hoog S."/>
            <person name="Gorbushina A."/>
            <person name="Walker B."/>
            <person name="Young S.K."/>
            <person name="Zeng Q."/>
            <person name="Gargeya S."/>
            <person name="Fitzgerald M."/>
            <person name="Haas B."/>
            <person name="Abouelleil A."/>
            <person name="Allen A.W."/>
            <person name="Alvarado L."/>
            <person name="Arachchi H.M."/>
            <person name="Berlin A.M."/>
            <person name="Chapman S.B."/>
            <person name="Gainer-Dewar J."/>
            <person name="Goldberg J."/>
            <person name="Griggs A."/>
            <person name="Gujja S."/>
            <person name="Hansen M."/>
            <person name="Howarth C."/>
            <person name="Imamovic A."/>
            <person name="Ireland A."/>
            <person name="Larimer J."/>
            <person name="McCowan C."/>
            <person name="Murphy C."/>
            <person name="Pearson M."/>
            <person name="Poon T.W."/>
            <person name="Priest M."/>
            <person name="Roberts A."/>
            <person name="Saif S."/>
            <person name="Shea T."/>
            <person name="Sisk P."/>
            <person name="Sykes S."/>
            <person name="Wortman J."/>
            <person name="Nusbaum C."/>
            <person name="Birren B."/>
        </authorList>
    </citation>
    <scope>NUCLEOTIDE SEQUENCE [LARGE SCALE GENOMIC DNA]</scope>
    <source>
        <strain evidence="2 3">CBS 119918</strain>
    </source>
</reference>
<evidence type="ECO:0000313" key="3">
    <source>
        <dbReference type="Proteomes" id="UP000027920"/>
    </source>
</evidence>
<keyword evidence="3" id="KW-1185">Reference proteome</keyword>
<sequence>MDHPIPLGPQPDFNLLGQHLISAGDEIKKAQNLPTITIGERILAELQQLRQDGQQMRQEFKEATQAIRQDLATMMTASNHNNAARVQNSYLTDRSNSLLPFLNPLTGAIIAGFPTTPAEIERMDEQEVDRVSQQLGVQALGLTMTLAAKRRQLRAHIGLKAQSA</sequence>
<dbReference type="GeneID" id="25280859"/>
<dbReference type="AlphaFoldDB" id="A0A072PDS2"/>
<name>A0A072PDS2_9EURO</name>
<evidence type="ECO:0000313" key="2">
    <source>
        <dbReference type="EMBL" id="KEF58016.1"/>
    </source>
</evidence>
<accession>A0A072PDS2</accession>
<dbReference type="HOGENOM" id="CLU_097230_0_0_1"/>
<dbReference type="VEuPathDB" id="FungiDB:A1O9_05939"/>
<dbReference type="STRING" id="1182545.A0A072PDS2"/>
<protein>
    <submittedName>
        <fullName evidence="2">Uncharacterized protein</fullName>
    </submittedName>
</protein>
<comment type="caution">
    <text evidence="2">The sequence shown here is derived from an EMBL/GenBank/DDBJ whole genome shotgun (WGS) entry which is preliminary data.</text>
</comment>
<gene>
    <name evidence="2" type="ORF">A1O9_05939</name>
</gene>
<dbReference type="EMBL" id="AMGV01000004">
    <property type="protein sequence ID" value="KEF58016.1"/>
    <property type="molecule type" value="Genomic_DNA"/>
</dbReference>
<dbReference type="OrthoDB" id="4120486at2759"/>
<evidence type="ECO:0000256" key="1">
    <source>
        <dbReference type="SAM" id="Coils"/>
    </source>
</evidence>
<feature type="coiled-coil region" evidence="1">
    <location>
        <begin position="39"/>
        <end position="66"/>
    </location>
</feature>
<organism evidence="2 3">
    <name type="scientific">Exophiala aquamarina CBS 119918</name>
    <dbReference type="NCBI Taxonomy" id="1182545"/>
    <lineage>
        <taxon>Eukaryota</taxon>
        <taxon>Fungi</taxon>
        <taxon>Dikarya</taxon>
        <taxon>Ascomycota</taxon>
        <taxon>Pezizomycotina</taxon>
        <taxon>Eurotiomycetes</taxon>
        <taxon>Chaetothyriomycetidae</taxon>
        <taxon>Chaetothyriales</taxon>
        <taxon>Herpotrichiellaceae</taxon>
        <taxon>Exophiala</taxon>
    </lineage>
</organism>
<dbReference type="RefSeq" id="XP_013260606.1">
    <property type="nucleotide sequence ID" value="XM_013405152.1"/>
</dbReference>
<proteinExistence type="predicted"/>
<dbReference type="Proteomes" id="UP000027920">
    <property type="component" value="Unassembled WGS sequence"/>
</dbReference>